<dbReference type="PATRIC" id="fig|706570.3.peg.2306"/>
<evidence type="ECO:0000313" key="3">
    <source>
        <dbReference type="Proteomes" id="UP000030980"/>
    </source>
</evidence>
<evidence type="ECO:0000313" key="2">
    <source>
        <dbReference type="EMBL" id="KHO66569.1"/>
    </source>
</evidence>
<dbReference type="Pfam" id="PF20408">
    <property type="entry name" value="Abhydrolase_11"/>
    <property type="match status" value="1"/>
</dbReference>
<accession>A0A0B2D376</accession>
<dbReference type="InterPro" id="IPR029058">
    <property type="entry name" value="AB_hydrolase_fold"/>
</dbReference>
<dbReference type="InterPro" id="IPR026555">
    <property type="entry name" value="NSL3/Tex30"/>
</dbReference>
<dbReference type="PANTHER" id="PTHR13136">
    <property type="entry name" value="TESTIS DEVELOPMENT PROTEIN PRTD"/>
    <property type="match status" value="1"/>
</dbReference>
<dbReference type="Proteomes" id="UP000030980">
    <property type="component" value="Unassembled WGS sequence"/>
</dbReference>
<reference evidence="2 3" key="1">
    <citation type="submission" date="2014-11" db="EMBL/GenBank/DDBJ databases">
        <title>Genome sequence of Pseudomonas tuomuerensis JCM 14085.</title>
        <authorList>
            <person name="Shin S.-K."/>
            <person name="Yi H."/>
        </authorList>
    </citation>
    <scope>NUCLEOTIDE SEQUENCE [LARGE SCALE GENOMIC DNA]</scope>
    <source>
        <strain evidence="2 3">JCM 14085</strain>
    </source>
</reference>
<evidence type="ECO:0000259" key="1">
    <source>
        <dbReference type="Pfam" id="PF20408"/>
    </source>
</evidence>
<dbReference type="Gene3D" id="3.40.50.1820">
    <property type="entry name" value="alpha/beta hydrolase"/>
    <property type="match status" value="1"/>
</dbReference>
<organism evidence="2 3">
    <name type="scientific">Pseudomonas flexibilis</name>
    <dbReference type="NCBI Taxonomy" id="706570"/>
    <lineage>
        <taxon>Bacteria</taxon>
        <taxon>Pseudomonadati</taxon>
        <taxon>Pseudomonadota</taxon>
        <taxon>Gammaproteobacteria</taxon>
        <taxon>Pseudomonadales</taxon>
        <taxon>Pseudomonadaceae</taxon>
        <taxon>Pseudomonas</taxon>
    </lineage>
</organism>
<dbReference type="GO" id="GO:0016787">
    <property type="term" value="F:hydrolase activity"/>
    <property type="evidence" value="ECO:0007669"/>
    <property type="project" value="UniProtKB-KW"/>
</dbReference>
<gene>
    <name evidence="2" type="ORF">PT85_03145</name>
</gene>
<sequence length="184" mass="20158">MDSPFMEEIAQRLGACGIAVVRFEFPYMAARRLGGTRRPPDPQARLLDAWRAVHAQVRQQVTGPLAIGGKSMGGRMASLLADELRVDALVCLGYPFHPAGKPEKTRVEHLAELRTPTLILQGERDALGSRPEVETYRLSASIRLDWLAAADHDLKPLKSSGFTQAQHLQHCAEVIAALLSGNSR</sequence>
<name>A0A0B3C0X3_9PSED</name>
<keyword evidence="2" id="KW-0378">Hydrolase</keyword>
<dbReference type="AlphaFoldDB" id="A0A0B3C0X3"/>
<keyword evidence="3" id="KW-1185">Reference proteome</keyword>
<comment type="caution">
    <text evidence="2">The sequence shown here is derived from an EMBL/GenBank/DDBJ whole genome shotgun (WGS) entry which is preliminary data.</text>
</comment>
<proteinExistence type="predicted"/>
<dbReference type="InterPro" id="IPR046879">
    <property type="entry name" value="KANL3/Tex30_Abhydrolase"/>
</dbReference>
<dbReference type="SUPFAM" id="SSF53474">
    <property type="entry name" value="alpha/beta-Hydrolases"/>
    <property type="match status" value="1"/>
</dbReference>
<dbReference type="EMBL" id="JTAK01000001">
    <property type="protein sequence ID" value="KHO66569.1"/>
    <property type="molecule type" value="Genomic_DNA"/>
</dbReference>
<dbReference type="STRING" id="706570.PT85_03145"/>
<dbReference type="PANTHER" id="PTHR13136:SF11">
    <property type="entry name" value="TESTIS-EXPRESSED PROTEIN 30"/>
    <property type="match status" value="1"/>
</dbReference>
<protein>
    <submittedName>
        <fullName evidence="2">Alpha/beta hydrolase</fullName>
    </submittedName>
</protein>
<accession>A0A0B3C0X3</accession>
<feature type="domain" description="KANL3/Tex30 alpha/beta hydrolase-like" evidence="1">
    <location>
        <begin position="1"/>
        <end position="178"/>
    </location>
</feature>